<evidence type="ECO:0000256" key="5">
    <source>
        <dbReference type="PROSITE-ProRule" id="PRU00335"/>
    </source>
</evidence>
<keyword evidence="3 5" id="KW-0238">DNA-binding</keyword>
<evidence type="ECO:0000313" key="7">
    <source>
        <dbReference type="EMBL" id="MFC7182081.1"/>
    </source>
</evidence>
<organism evidence="7 8">
    <name type="scientific">Kitasatospora paranensis</name>
    <dbReference type="NCBI Taxonomy" id="258053"/>
    <lineage>
        <taxon>Bacteria</taxon>
        <taxon>Bacillati</taxon>
        <taxon>Actinomycetota</taxon>
        <taxon>Actinomycetes</taxon>
        <taxon>Kitasatosporales</taxon>
        <taxon>Streptomycetaceae</taxon>
        <taxon>Kitasatospora</taxon>
    </lineage>
</organism>
<dbReference type="InterPro" id="IPR039538">
    <property type="entry name" value="BetI_C"/>
</dbReference>
<dbReference type="Pfam" id="PF00440">
    <property type="entry name" value="TetR_N"/>
    <property type="match status" value="1"/>
</dbReference>
<evidence type="ECO:0000256" key="3">
    <source>
        <dbReference type="ARBA" id="ARBA00023125"/>
    </source>
</evidence>
<dbReference type="PANTHER" id="PTHR30055">
    <property type="entry name" value="HTH-TYPE TRANSCRIPTIONAL REGULATOR RUTR"/>
    <property type="match status" value="1"/>
</dbReference>
<feature type="domain" description="HTH tetR-type" evidence="6">
    <location>
        <begin position="8"/>
        <end position="68"/>
    </location>
</feature>
<dbReference type="InterPro" id="IPR001647">
    <property type="entry name" value="HTH_TetR"/>
</dbReference>
<sequence>MSRPKNQEARRSQLITAAAKQLRESGAARVKLRDIAQEAEVTPASVLYYYPDVQDLFVEVFARGANRYCAERERRIGEAEGAVARLRACVASGVVWPGTAEETSRLLYELFPVALRDETAHSIQRDFFDRQAALYEETLEQGAHTGEFTLAVPAPQLARTFLALEDGYAMEVLVGGITAEEEERRLLTFAQVVTGNEGLSPSA</sequence>
<evidence type="ECO:0000256" key="4">
    <source>
        <dbReference type="ARBA" id="ARBA00023163"/>
    </source>
</evidence>
<dbReference type="SUPFAM" id="SSF48498">
    <property type="entry name" value="Tetracyclin repressor-like, C-terminal domain"/>
    <property type="match status" value="1"/>
</dbReference>
<accession>A0ABW2G1X5</accession>
<gene>
    <name evidence="7" type="ORF">ACFQMG_21255</name>
</gene>
<dbReference type="PROSITE" id="PS50977">
    <property type="entry name" value="HTH_TETR_2"/>
    <property type="match status" value="1"/>
</dbReference>
<reference evidence="8" key="1">
    <citation type="journal article" date="2019" name="Int. J. Syst. Evol. Microbiol.">
        <title>The Global Catalogue of Microorganisms (GCM) 10K type strain sequencing project: providing services to taxonomists for standard genome sequencing and annotation.</title>
        <authorList>
            <consortium name="The Broad Institute Genomics Platform"/>
            <consortium name="The Broad Institute Genome Sequencing Center for Infectious Disease"/>
            <person name="Wu L."/>
            <person name="Ma J."/>
        </authorList>
    </citation>
    <scope>NUCLEOTIDE SEQUENCE [LARGE SCALE GENOMIC DNA]</scope>
    <source>
        <strain evidence="8">CGMCC 1.12859</strain>
    </source>
</reference>
<keyword evidence="2" id="KW-0805">Transcription regulation</keyword>
<evidence type="ECO:0000259" key="6">
    <source>
        <dbReference type="PROSITE" id="PS50977"/>
    </source>
</evidence>
<comment type="caution">
    <text evidence="7">The sequence shown here is derived from an EMBL/GenBank/DDBJ whole genome shotgun (WGS) entry which is preliminary data.</text>
</comment>
<dbReference type="InterPro" id="IPR050109">
    <property type="entry name" value="HTH-type_TetR-like_transc_reg"/>
</dbReference>
<proteinExistence type="predicted"/>
<dbReference type="Proteomes" id="UP001596435">
    <property type="component" value="Unassembled WGS sequence"/>
</dbReference>
<name>A0ABW2G1X5_9ACTN</name>
<evidence type="ECO:0000256" key="1">
    <source>
        <dbReference type="ARBA" id="ARBA00022491"/>
    </source>
</evidence>
<feature type="DNA-binding region" description="H-T-H motif" evidence="5">
    <location>
        <begin position="31"/>
        <end position="50"/>
    </location>
</feature>
<dbReference type="RefSeq" id="WP_345703714.1">
    <property type="nucleotide sequence ID" value="NZ_BAABKV010000001.1"/>
</dbReference>
<keyword evidence="4" id="KW-0804">Transcription</keyword>
<dbReference type="Gene3D" id="1.10.357.10">
    <property type="entry name" value="Tetracycline Repressor, domain 2"/>
    <property type="match status" value="1"/>
</dbReference>
<dbReference type="EMBL" id="JBHTAJ010000040">
    <property type="protein sequence ID" value="MFC7182081.1"/>
    <property type="molecule type" value="Genomic_DNA"/>
</dbReference>
<dbReference type="InterPro" id="IPR009057">
    <property type="entry name" value="Homeodomain-like_sf"/>
</dbReference>
<evidence type="ECO:0000256" key="2">
    <source>
        <dbReference type="ARBA" id="ARBA00023015"/>
    </source>
</evidence>
<dbReference type="PANTHER" id="PTHR30055:SF234">
    <property type="entry name" value="HTH-TYPE TRANSCRIPTIONAL REGULATOR BETI"/>
    <property type="match status" value="1"/>
</dbReference>
<dbReference type="Pfam" id="PF13977">
    <property type="entry name" value="TetR_C_6"/>
    <property type="match status" value="1"/>
</dbReference>
<keyword evidence="8" id="KW-1185">Reference proteome</keyword>
<evidence type="ECO:0000313" key="8">
    <source>
        <dbReference type="Proteomes" id="UP001596435"/>
    </source>
</evidence>
<dbReference type="InterPro" id="IPR036271">
    <property type="entry name" value="Tet_transcr_reg_TetR-rel_C_sf"/>
</dbReference>
<protein>
    <submittedName>
        <fullName evidence="7">TetR/AcrR family transcriptional regulator</fullName>
    </submittedName>
</protein>
<keyword evidence="1" id="KW-0678">Repressor</keyword>
<dbReference type="SUPFAM" id="SSF46689">
    <property type="entry name" value="Homeodomain-like"/>
    <property type="match status" value="1"/>
</dbReference>